<organism evidence="1">
    <name type="scientific">Escherichia coli</name>
    <dbReference type="NCBI Taxonomy" id="562"/>
    <lineage>
        <taxon>Bacteria</taxon>
        <taxon>Pseudomonadati</taxon>
        <taxon>Pseudomonadota</taxon>
        <taxon>Gammaproteobacteria</taxon>
        <taxon>Enterobacterales</taxon>
        <taxon>Enterobacteriaceae</taxon>
        <taxon>Escherichia</taxon>
    </lineage>
</organism>
<protein>
    <submittedName>
        <fullName evidence="1">Uncharacterized protein</fullName>
    </submittedName>
</protein>
<reference evidence="1" key="1">
    <citation type="submission" date="2012-01" db="EMBL/GenBank/DDBJ databases">
        <authorList>
            <person name="Summers A.O."/>
            <person name="Wireman J."/>
        </authorList>
    </citation>
    <scope>NUCLEOTIDE SEQUENCE</scope>
    <source>
        <strain evidence="1">LST424C</strain>
        <plasmid evidence="1">pLST424C-61</plasmid>
    </source>
</reference>
<accession>I3W2B3</accession>
<proteinExistence type="predicted"/>
<evidence type="ECO:0000313" key="1">
    <source>
        <dbReference type="EMBL" id="AFK89740.1"/>
    </source>
</evidence>
<geneLocation type="plasmid" evidence="1">
    <name>pLST424C-61</name>
</geneLocation>
<keyword evidence="1" id="KW-0614">Plasmid</keyword>
<dbReference type="EMBL" id="JQ418533">
    <property type="protein sequence ID" value="AFK89740.1"/>
    <property type="molecule type" value="Genomic_DNA"/>
</dbReference>
<sequence length="39" mass="4172">MSAVTFSLIDISLTGYVAAFLPPNGGFFIPLSYNYPVST</sequence>
<name>I3W2B3_ECOLX</name>
<dbReference type="AlphaFoldDB" id="I3W2B3"/>